<protein>
    <submittedName>
        <fullName evidence="1">Uncharacterized protein</fullName>
    </submittedName>
</protein>
<dbReference type="SMART" id="SM00367">
    <property type="entry name" value="LRR_CC"/>
    <property type="match status" value="4"/>
</dbReference>
<proteinExistence type="predicted"/>
<evidence type="ECO:0000313" key="2">
    <source>
        <dbReference type="Proteomes" id="UP001370490"/>
    </source>
</evidence>
<evidence type="ECO:0000313" key="1">
    <source>
        <dbReference type="EMBL" id="KAK6928390.1"/>
    </source>
</evidence>
<dbReference type="PANTHER" id="PTHR13318:SF77">
    <property type="entry name" value="F-BOX DOMAIN-CONTAINING PROTEIN"/>
    <property type="match status" value="1"/>
</dbReference>
<dbReference type="PANTHER" id="PTHR13318">
    <property type="entry name" value="PARTNER OF PAIRED, ISOFORM B-RELATED"/>
    <property type="match status" value="1"/>
</dbReference>
<dbReference type="Proteomes" id="UP001370490">
    <property type="component" value="Unassembled WGS sequence"/>
</dbReference>
<dbReference type="EMBL" id="JBAMMX010000014">
    <property type="protein sequence ID" value="KAK6928390.1"/>
    <property type="molecule type" value="Genomic_DNA"/>
</dbReference>
<keyword evidence="2" id="KW-1185">Reference proteome</keyword>
<gene>
    <name evidence="1" type="ORF">RJ641_006981</name>
</gene>
<name>A0AAN8V6E8_9MAGN</name>
<accession>A0AAN8V6E8</accession>
<sequence length="267" mass="29650">MDDNEITDLPMENLCLSGIGPGDLGLGWLWRCSTRLRKLQLRSCEGIGDRRAFSSFAKCLKGLQEIELRACRTIVDGPLLKFAQNCVSLNSLLVYDGGSREGLLQFITHCKCTLHKLDLRLPLDLGNDHLLSVAKKFHNLNSLRLQTCCLVTGDGLKEFVSMIVSCGGLVEVKLRGCGGLGSVSLVSMSKNCKNLESVDIVNCCGIEAEAVEFLVLNLPRLQQVQVEECKLSDIAKNWVSQKFIELNDVSEINLEYEWADICLRNVR</sequence>
<reference evidence="1 2" key="1">
    <citation type="submission" date="2023-12" db="EMBL/GenBank/DDBJ databases">
        <title>A high-quality genome assembly for Dillenia turbinata (Dilleniales).</title>
        <authorList>
            <person name="Chanderbali A."/>
        </authorList>
    </citation>
    <scope>NUCLEOTIDE SEQUENCE [LARGE SCALE GENOMIC DNA]</scope>
    <source>
        <strain evidence="1">LSX21</strain>
        <tissue evidence="1">Leaf</tissue>
    </source>
</reference>
<dbReference type="InterPro" id="IPR006553">
    <property type="entry name" value="Leu-rich_rpt_Cys-con_subtyp"/>
</dbReference>
<dbReference type="SUPFAM" id="SSF52047">
    <property type="entry name" value="RNI-like"/>
    <property type="match status" value="1"/>
</dbReference>
<organism evidence="1 2">
    <name type="scientific">Dillenia turbinata</name>
    <dbReference type="NCBI Taxonomy" id="194707"/>
    <lineage>
        <taxon>Eukaryota</taxon>
        <taxon>Viridiplantae</taxon>
        <taxon>Streptophyta</taxon>
        <taxon>Embryophyta</taxon>
        <taxon>Tracheophyta</taxon>
        <taxon>Spermatophyta</taxon>
        <taxon>Magnoliopsida</taxon>
        <taxon>eudicotyledons</taxon>
        <taxon>Gunneridae</taxon>
        <taxon>Pentapetalae</taxon>
        <taxon>Dilleniales</taxon>
        <taxon>Dilleniaceae</taxon>
        <taxon>Dillenia</taxon>
    </lineage>
</organism>
<dbReference type="AlphaFoldDB" id="A0AAN8V6E8"/>
<dbReference type="GO" id="GO:0031146">
    <property type="term" value="P:SCF-dependent proteasomal ubiquitin-dependent protein catabolic process"/>
    <property type="evidence" value="ECO:0007669"/>
    <property type="project" value="TreeGrafter"/>
</dbReference>
<dbReference type="GO" id="GO:0019005">
    <property type="term" value="C:SCF ubiquitin ligase complex"/>
    <property type="evidence" value="ECO:0007669"/>
    <property type="project" value="TreeGrafter"/>
</dbReference>
<dbReference type="InterPro" id="IPR032675">
    <property type="entry name" value="LRR_dom_sf"/>
</dbReference>
<comment type="caution">
    <text evidence="1">The sequence shown here is derived from an EMBL/GenBank/DDBJ whole genome shotgun (WGS) entry which is preliminary data.</text>
</comment>
<dbReference type="Gene3D" id="3.80.10.10">
    <property type="entry name" value="Ribonuclease Inhibitor"/>
    <property type="match status" value="1"/>
</dbReference>